<keyword evidence="4" id="KW-1185">Reference proteome</keyword>
<organism evidence="3 4">
    <name type="scientific">Saccharothrix variisporea</name>
    <dbReference type="NCBI Taxonomy" id="543527"/>
    <lineage>
        <taxon>Bacteria</taxon>
        <taxon>Bacillati</taxon>
        <taxon>Actinomycetota</taxon>
        <taxon>Actinomycetes</taxon>
        <taxon>Pseudonocardiales</taxon>
        <taxon>Pseudonocardiaceae</taxon>
        <taxon>Saccharothrix</taxon>
    </lineage>
</organism>
<evidence type="ECO:0000259" key="2">
    <source>
        <dbReference type="PROSITE" id="PS50937"/>
    </source>
</evidence>
<dbReference type="PANTHER" id="PTHR30204">
    <property type="entry name" value="REDOX-CYCLING DRUG-SENSING TRANSCRIPTIONAL ACTIVATOR SOXR"/>
    <property type="match status" value="1"/>
</dbReference>
<dbReference type="InterPro" id="IPR012925">
    <property type="entry name" value="TipAS_dom"/>
</dbReference>
<dbReference type="Pfam" id="PF07739">
    <property type="entry name" value="TipAS"/>
    <property type="match status" value="1"/>
</dbReference>
<gene>
    <name evidence="3" type="ORF">DFJ66_5224</name>
</gene>
<dbReference type="SUPFAM" id="SSF46955">
    <property type="entry name" value="Putative DNA-binding domain"/>
    <property type="match status" value="1"/>
</dbReference>
<evidence type="ECO:0000313" key="3">
    <source>
        <dbReference type="EMBL" id="RKT71922.1"/>
    </source>
</evidence>
<dbReference type="InterPro" id="IPR009061">
    <property type="entry name" value="DNA-bd_dom_put_sf"/>
</dbReference>
<dbReference type="SMART" id="SM00422">
    <property type="entry name" value="HTH_MERR"/>
    <property type="match status" value="1"/>
</dbReference>
<accession>A0A495XD37</accession>
<dbReference type="SUPFAM" id="SSF89082">
    <property type="entry name" value="Antibiotic binding domain of TipA-like multidrug resistance regulators"/>
    <property type="match status" value="1"/>
</dbReference>
<keyword evidence="1 3" id="KW-0238">DNA-binding</keyword>
<evidence type="ECO:0000256" key="1">
    <source>
        <dbReference type="ARBA" id="ARBA00023125"/>
    </source>
</evidence>
<dbReference type="PROSITE" id="PS50937">
    <property type="entry name" value="HTH_MERR_2"/>
    <property type="match status" value="1"/>
</dbReference>
<dbReference type="AlphaFoldDB" id="A0A495XD37"/>
<dbReference type="PANTHER" id="PTHR30204:SF97">
    <property type="entry name" value="MERR FAMILY REGULATORY PROTEIN"/>
    <property type="match status" value="1"/>
</dbReference>
<dbReference type="RefSeq" id="WP_121224575.1">
    <property type="nucleotide sequence ID" value="NZ_JBIUBA010000008.1"/>
</dbReference>
<name>A0A495XD37_9PSEU</name>
<proteinExistence type="predicted"/>
<feature type="domain" description="HTH merR-type" evidence="2">
    <location>
        <begin position="2"/>
        <end position="71"/>
    </location>
</feature>
<dbReference type="Gene3D" id="1.10.490.50">
    <property type="entry name" value="Antibiotic binding domain of TipA-like multidrug resistance regulators"/>
    <property type="match status" value="1"/>
</dbReference>
<dbReference type="GO" id="GO:0003677">
    <property type="term" value="F:DNA binding"/>
    <property type="evidence" value="ECO:0007669"/>
    <property type="project" value="UniProtKB-KW"/>
</dbReference>
<evidence type="ECO:0000313" key="4">
    <source>
        <dbReference type="Proteomes" id="UP000272729"/>
    </source>
</evidence>
<sequence length="253" mass="29086">MAWSIAQVARMSKVTSRTLRHYDSIGLLAPAWIGGNGYRYYEREQLLRLQQILLLRDLGLNLDTVAEVLDGRHRTVDVLRNHQQWLHAEQERLARLSETVARTIEELEGGEHTMKMEELFEGFDADRQARYEAELVERYGEGVQEHIDESKRRAQGWTKADADAFTAEWQAVAKAFGELFDAGAAPDAPEVQEVTDRHYRWICLSWTPDRESYTGLGRLYVDAPDFKVQFDAHAEGFAEWVRDAIAAYAQTRL</sequence>
<reference evidence="3 4" key="1">
    <citation type="submission" date="2018-10" db="EMBL/GenBank/DDBJ databases">
        <title>Sequencing the genomes of 1000 actinobacteria strains.</title>
        <authorList>
            <person name="Klenk H.-P."/>
        </authorList>
    </citation>
    <scope>NUCLEOTIDE SEQUENCE [LARGE SCALE GENOMIC DNA]</scope>
    <source>
        <strain evidence="3 4">DSM 43911</strain>
    </source>
</reference>
<dbReference type="InterPro" id="IPR036244">
    <property type="entry name" value="TipA-like_antibiotic-bd"/>
</dbReference>
<comment type="caution">
    <text evidence="3">The sequence shown here is derived from an EMBL/GenBank/DDBJ whole genome shotgun (WGS) entry which is preliminary data.</text>
</comment>
<dbReference type="InterPro" id="IPR000551">
    <property type="entry name" value="MerR-type_HTH_dom"/>
</dbReference>
<dbReference type="InterPro" id="IPR047057">
    <property type="entry name" value="MerR_fam"/>
</dbReference>
<protein>
    <submittedName>
        <fullName evidence="3">DNA-binding transcriptional MerR regulator</fullName>
    </submittedName>
</protein>
<dbReference type="Pfam" id="PF13411">
    <property type="entry name" value="MerR_1"/>
    <property type="match status" value="1"/>
</dbReference>
<dbReference type="OrthoDB" id="9809391at2"/>
<dbReference type="Gene3D" id="1.10.1660.10">
    <property type="match status" value="1"/>
</dbReference>
<dbReference type="Proteomes" id="UP000272729">
    <property type="component" value="Unassembled WGS sequence"/>
</dbReference>
<dbReference type="GO" id="GO:0003700">
    <property type="term" value="F:DNA-binding transcription factor activity"/>
    <property type="evidence" value="ECO:0007669"/>
    <property type="project" value="InterPro"/>
</dbReference>
<dbReference type="EMBL" id="RBXR01000001">
    <property type="protein sequence ID" value="RKT71922.1"/>
    <property type="molecule type" value="Genomic_DNA"/>
</dbReference>